<dbReference type="RefSeq" id="WP_174495513.1">
    <property type="nucleotide sequence ID" value="NZ_CADDWK010000003.1"/>
</dbReference>
<proteinExistence type="predicted"/>
<keyword evidence="1" id="KW-0812">Transmembrane</keyword>
<feature type="transmembrane region" description="Helical" evidence="1">
    <location>
        <begin position="38"/>
        <end position="59"/>
    </location>
</feature>
<dbReference type="AlphaFoldDB" id="A0A841Q3N1"/>
<dbReference type="EMBL" id="JACHGH010000003">
    <property type="protein sequence ID" value="MBB6452983.1"/>
    <property type="molecule type" value="Genomic_DNA"/>
</dbReference>
<feature type="transmembrane region" description="Helical" evidence="1">
    <location>
        <begin position="6"/>
        <end position="26"/>
    </location>
</feature>
<evidence type="ECO:0000256" key="1">
    <source>
        <dbReference type="SAM" id="Phobius"/>
    </source>
</evidence>
<protein>
    <submittedName>
        <fullName evidence="2">Uncharacterized protein</fullName>
    </submittedName>
</protein>
<keyword evidence="1" id="KW-0472">Membrane</keyword>
<keyword evidence="1" id="KW-1133">Transmembrane helix</keyword>
<evidence type="ECO:0000313" key="3">
    <source>
        <dbReference type="Proteomes" id="UP000581688"/>
    </source>
</evidence>
<gene>
    <name evidence="2" type="ORF">HNQ94_001429</name>
</gene>
<dbReference type="Proteomes" id="UP000581688">
    <property type="component" value="Unassembled WGS sequence"/>
</dbReference>
<evidence type="ECO:0000313" key="2">
    <source>
        <dbReference type="EMBL" id="MBB6452983.1"/>
    </source>
</evidence>
<comment type="caution">
    <text evidence="2">The sequence shown here is derived from an EMBL/GenBank/DDBJ whole genome shotgun (WGS) entry which is preliminary data.</text>
</comment>
<name>A0A841Q3N1_9BACI</name>
<organism evidence="2 3">
    <name type="scientific">Salirhabdus euzebyi</name>
    <dbReference type="NCBI Taxonomy" id="394506"/>
    <lineage>
        <taxon>Bacteria</taxon>
        <taxon>Bacillati</taxon>
        <taxon>Bacillota</taxon>
        <taxon>Bacilli</taxon>
        <taxon>Bacillales</taxon>
        <taxon>Bacillaceae</taxon>
        <taxon>Salirhabdus</taxon>
    </lineage>
</organism>
<accession>A0A841Q3N1</accession>
<keyword evidence="3" id="KW-1185">Reference proteome</keyword>
<sequence>MGDSESIWTWGAASSFLIGFIIFFIWNFFMLKQEEKKYWYHGLAAYIITICAFLFFFQYM</sequence>
<reference evidence="2 3" key="1">
    <citation type="submission" date="2020-08" db="EMBL/GenBank/DDBJ databases">
        <title>Genomic Encyclopedia of Type Strains, Phase IV (KMG-IV): sequencing the most valuable type-strain genomes for metagenomic binning, comparative biology and taxonomic classification.</title>
        <authorList>
            <person name="Goeker M."/>
        </authorList>
    </citation>
    <scope>NUCLEOTIDE SEQUENCE [LARGE SCALE GENOMIC DNA]</scope>
    <source>
        <strain evidence="2 3">DSM 19612</strain>
    </source>
</reference>